<dbReference type="EMBL" id="WBNA01000805">
    <property type="protein sequence ID" value="NXD18404.1"/>
    <property type="molecule type" value="Genomic_DNA"/>
</dbReference>
<dbReference type="Gene3D" id="2.60.40.10">
    <property type="entry name" value="Immunoglobulins"/>
    <property type="match status" value="2"/>
</dbReference>
<keyword evidence="1" id="KW-0732">Signal</keyword>
<dbReference type="InterPro" id="IPR003599">
    <property type="entry name" value="Ig_sub"/>
</dbReference>
<comment type="caution">
    <text evidence="5">The sequence shown here is derived from an EMBL/GenBank/DDBJ whole genome shotgun (WGS) entry which is preliminary data.</text>
</comment>
<evidence type="ECO:0000256" key="1">
    <source>
        <dbReference type="ARBA" id="ARBA00022729"/>
    </source>
</evidence>
<keyword evidence="6" id="KW-1185">Reference proteome</keyword>
<evidence type="ECO:0000256" key="2">
    <source>
        <dbReference type="ARBA" id="ARBA00023157"/>
    </source>
</evidence>
<name>A0A851TNW3_9AVES</name>
<proteinExistence type="predicted"/>
<dbReference type="SUPFAM" id="SSF48726">
    <property type="entry name" value="Immunoglobulin"/>
    <property type="match status" value="2"/>
</dbReference>
<gene>
    <name evidence="5" type="primary">Igsf1_3</name>
    <name evidence="5" type="ORF">NOTNIG_R00670</name>
</gene>
<protein>
    <submittedName>
        <fullName evidence="5">IGSF1 protein</fullName>
    </submittedName>
</protein>
<keyword evidence="3" id="KW-0393">Immunoglobulin domain</keyword>
<dbReference type="FunFam" id="2.60.40.10:FF:000049">
    <property type="entry name" value="Leukocyte immunoglobulin-like receptor subfamily B member 1"/>
    <property type="match status" value="2"/>
</dbReference>
<dbReference type="InterPro" id="IPR013783">
    <property type="entry name" value="Ig-like_fold"/>
</dbReference>
<reference evidence="6" key="1">
    <citation type="submission" date="2023-07" db="EMBL/GenBank/DDBJ databases">
        <title>Bird 10,000 Genomes (B10K) Project - Family phase.</title>
        <authorList>
            <person name="Zhang G."/>
        </authorList>
    </citation>
    <scope>NUCLEOTIDE SEQUENCE [LARGE SCALE GENOMIC DNA]</scope>
</reference>
<dbReference type="InterPro" id="IPR036179">
    <property type="entry name" value="Ig-like_dom_sf"/>
</dbReference>
<dbReference type="InterPro" id="IPR007110">
    <property type="entry name" value="Ig-like_dom"/>
</dbReference>
<accession>A0A851TNW3</accession>
<dbReference type="InterPro" id="IPR013151">
    <property type="entry name" value="Immunoglobulin_dom"/>
</dbReference>
<feature type="domain" description="Ig-like" evidence="4">
    <location>
        <begin position="24"/>
        <end position="104"/>
    </location>
</feature>
<dbReference type="PROSITE" id="PS50835">
    <property type="entry name" value="IG_LIKE"/>
    <property type="match status" value="2"/>
</dbReference>
<dbReference type="PANTHER" id="PTHR11738">
    <property type="entry name" value="MHC CLASS I NK CELL RECEPTOR"/>
    <property type="match status" value="1"/>
</dbReference>
<dbReference type="AlphaFoldDB" id="A0A851TNW3"/>
<dbReference type="InterPro" id="IPR050412">
    <property type="entry name" value="Ig-like_Receptors_ImmuneReg"/>
</dbReference>
<dbReference type="Pfam" id="PF00047">
    <property type="entry name" value="ig"/>
    <property type="match status" value="1"/>
</dbReference>
<dbReference type="Proteomes" id="UP000661971">
    <property type="component" value="Unassembled WGS sequence"/>
</dbReference>
<dbReference type="PANTHER" id="PTHR11738:SF186">
    <property type="entry name" value="OSTEOCLAST-ASSOCIATED IMMUNOGLOBULIN-LIKE RECEPTOR"/>
    <property type="match status" value="1"/>
</dbReference>
<keyword evidence="2" id="KW-1015">Disulfide bond</keyword>
<evidence type="ECO:0000259" key="4">
    <source>
        <dbReference type="PROSITE" id="PS50835"/>
    </source>
</evidence>
<dbReference type="GO" id="GO:0002764">
    <property type="term" value="P:immune response-regulating signaling pathway"/>
    <property type="evidence" value="ECO:0007669"/>
    <property type="project" value="TreeGrafter"/>
</dbReference>
<dbReference type="SMART" id="SM00409">
    <property type="entry name" value="IG"/>
    <property type="match status" value="2"/>
</dbReference>
<dbReference type="GO" id="GO:0007166">
    <property type="term" value="P:cell surface receptor signaling pathway"/>
    <property type="evidence" value="ECO:0007669"/>
    <property type="project" value="UniProtKB-ARBA"/>
</dbReference>
<feature type="non-terminal residue" evidence="5">
    <location>
        <position position="210"/>
    </location>
</feature>
<evidence type="ECO:0000313" key="5">
    <source>
        <dbReference type="EMBL" id="NXD18404.1"/>
    </source>
</evidence>
<organism evidence="5 6">
    <name type="scientific">Nothocercus nigrocapillus</name>
    <dbReference type="NCBI Taxonomy" id="1977171"/>
    <lineage>
        <taxon>Eukaryota</taxon>
        <taxon>Metazoa</taxon>
        <taxon>Chordata</taxon>
        <taxon>Craniata</taxon>
        <taxon>Vertebrata</taxon>
        <taxon>Euteleostomi</taxon>
        <taxon>Archelosauria</taxon>
        <taxon>Archosauria</taxon>
        <taxon>Dinosauria</taxon>
        <taxon>Saurischia</taxon>
        <taxon>Theropoda</taxon>
        <taxon>Coelurosauria</taxon>
        <taxon>Aves</taxon>
        <taxon>Palaeognathae</taxon>
        <taxon>Tinamiformes</taxon>
        <taxon>Tinamidae</taxon>
        <taxon>Nothocercus</taxon>
    </lineage>
</organism>
<feature type="domain" description="Ig-like" evidence="4">
    <location>
        <begin position="117"/>
        <end position="197"/>
    </location>
</feature>
<evidence type="ECO:0000313" key="6">
    <source>
        <dbReference type="Proteomes" id="UP000661971"/>
    </source>
</evidence>
<feature type="non-terminal residue" evidence="5">
    <location>
        <position position="1"/>
    </location>
</feature>
<evidence type="ECO:0000256" key="3">
    <source>
        <dbReference type="ARBA" id="ARBA00023319"/>
    </source>
</evidence>
<sequence length="210" mass="23403">SEVLPELWGWCPAHCSFPAPVPRPSLSLHPSQEVVLGDMVTLRCRVPRSGVWVSIYKEEDEKCQWQCGWEKDMVEVSVHVSTWNFAGRYRCQYENISFQTLDVSSPVELVVLGERLPETRVLLGPGGRVKTGTTVTISCESTYGATFILHKSGSSAPIQLQRLDVKNTATFTLPSVTQSDVGIYGCSYRPQKNSFISSHPRSEVTLELEP</sequence>